<gene>
    <name evidence="6" type="ORF">SA2016_0922</name>
</gene>
<evidence type="ECO:0000313" key="6">
    <source>
        <dbReference type="EMBL" id="AMM31609.1"/>
    </source>
</evidence>
<evidence type="ECO:0000256" key="2">
    <source>
        <dbReference type="ARBA" id="ARBA00023125"/>
    </source>
</evidence>
<keyword evidence="1" id="KW-0805">Transcription regulation</keyword>
<sequence length="198" mass="20535">MGEGGDARGRIEAAAYRLFAERGIRATAVEDILAACGAARATFYSVFGSKDGIALAYLECLYQERRAAIGAAVACRGDGPEALAGVFDVFDVVVGGGRLPGGSLVQVLLELGLAHPVGRASLDYFARLREDLAALAAERGIADPVGFARDCQLLLKGTLVSAAEGDPDAVETGRRLARMLVRNYCSCPDARGGDGSLG</sequence>
<evidence type="ECO:0000256" key="3">
    <source>
        <dbReference type="ARBA" id="ARBA00023163"/>
    </source>
</evidence>
<evidence type="ECO:0000259" key="5">
    <source>
        <dbReference type="PROSITE" id="PS50977"/>
    </source>
</evidence>
<keyword evidence="3" id="KW-0804">Transcription</keyword>
<dbReference type="GO" id="GO:0003700">
    <property type="term" value="F:DNA-binding transcription factor activity"/>
    <property type="evidence" value="ECO:0007669"/>
    <property type="project" value="TreeGrafter"/>
</dbReference>
<dbReference type="InterPro" id="IPR050109">
    <property type="entry name" value="HTH-type_TetR-like_transc_reg"/>
</dbReference>
<evidence type="ECO:0000313" key="7">
    <source>
        <dbReference type="Proteomes" id="UP000070134"/>
    </source>
</evidence>
<dbReference type="PANTHER" id="PTHR30055:SF234">
    <property type="entry name" value="HTH-TYPE TRANSCRIPTIONAL REGULATOR BETI"/>
    <property type="match status" value="1"/>
</dbReference>
<proteinExistence type="predicted"/>
<organism evidence="6 7">
    <name type="scientific">Sinomonas atrocyanea</name>
    <dbReference type="NCBI Taxonomy" id="37927"/>
    <lineage>
        <taxon>Bacteria</taxon>
        <taxon>Bacillati</taxon>
        <taxon>Actinomycetota</taxon>
        <taxon>Actinomycetes</taxon>
        <taxon>Micrococcales</taxon>
        <taxon>Micrococcaceae</taxon>
        <taxon>Sinomonas</taxon>
    </lineage>
</organism>
<dbReference type="RefSeq" id="WP_066495825.1">
    <property type="nucleotide sequence ID" value="NZ_BJMO01000018.1"/>
</dbReference>
<dbReference type="GO" id="GO:0000976">
    <property type="term" value="F:transcription cis-regulatory region binding"/>
    <property type="evidence" value="ECO:0007669"/>
    <property type="project" value="TreeGrafter"/>
</dbReference>
<dbReference type="Gene3D" id="1.10.357.10">
    <property type="entry name" value="Tetracycline Repressor, domain 2"/>
    <property type="match status" value="1"/>
</dbReference>
<dbReference type="Pfam" id="PF00440">
    <property type="entry name" value="TetR_N"/>
    <property type="match status" value="1"/>
</dbReference>
<dbReference type="OrthoDB" id="3196926at2"/>
<dbReference type="PANTHER" id="PTHR30055">
    <property type="entry name" value="HTH-TYPE TRANSCRIPTIONAL REGULATOR RUTR"/>
    <property type="match status" value="1"/>
</dbReference>
<name>A0A126ZWP4_9MICC</name>
<dbReference type="SUPFAM" id="SSF46689">
    <property type="entry name" value="Homeodomain-like"/>
    <property type="match status" value="1"/>
</dbReference>
<reference evidence="6 7" key="1">
    <citation type="submission" date="2016-02" db="EMBL/GenBank/DDBJ databases">
        <title>Complete genome of Sinomonas atrocyanea KCTC 3377.</title>
        <authorList>
            <person name="Kim K.M."/>
        </authorList>
    </citation>
    <scope>NUCLEOTIDE SEQUENCE [LARGE SCALE GENOMIC DNA]</scope>
    <source>
        <strain evidence="6 7">KCTC 3377</strain>
    </source>
</reference>
<dbReference type="KEGG" id="satk:SA2016_0922"/>
<keyword evidence="2 4" id="KW-0238">DNA-binding</keyword>
<dbReference type="Proteomes" id="UP000070134">
    <property type="component" value="Chromosome"/>
</dbReference>
<dbReference type="EMBL" id="CP014518">
    <property type="protein sequence ID" value="AMM31609.1"/>
    <property type="molecule type" value="Genomic_DNA"/>
</dbReference>
<dbReference type="PROSITE" id="PS50977">
    <property type="entry name" value="HTH_TETR_2"/>
    <property type="match status" value="1"/>
</dbReference>
<evidence type="ECO:0000256" key="4">
    <source>
        <dbReference type="PROSITE-ProRule" id="PRU00335"/>
    </source>
</evidence>
<keyword evidence="7" id="KW-1185">Reference proteome</keyword>
<dbReference type="InterPro" id="IPR001647">
    <property type="entry name" value="HTH_TetR"/>
</dbReference>
<protein>
    <submittedName>
        <fullName evidence="6">Putative TetR family transcriptional regulator</fullName>
    </submittedName>
</protein>
<dbReference type="AlphaFoldDB" id="A0A126ZWP4"/>
<feature type="domain" description="HTH tetR-type" evidence="5">
    <location>
        <begin position="5"/>
        <end position="65"/>
    </location>
</feature>
<dbReference type="PRINTS" id="PR00455">
    <property type="entry name" value="HTHTETR"/>
</dbReference>
<feature type="DNA-binding region" description="H-T-H motif" evidence="4">
    <location>
        <begin position="28"/>
        <end position="47"/>
    </location>
</feature>
<accession>A0A126ZWP4</accession>
<evidence type="ECO:0000256" key="1">
    <source>
        <dbReference type="ARBA" id="ARBA00023015"/>
    </source>
</evidence>
<dbReference type="InterPro" id="IPR009057">
    <property type="entry name" value="Homeodomain-like_sf"/>
</dbReference>